<dbReference type="Proteomes" id="UP000606974">
    <property type="component" value="Unassembled WGS sequence"/>
</dbReference>
<evidence type="ECO:0000256" key="4">
    <source>
        <dbReference type="ARBA" id="ARBA00022741"/>
    </source>
</evidence>
<dbReference type="Pfam" id="PF00069">
    <property type="entry name" value="Pkinase"/>
    <property type="match status" value="1"/>
</dbReference>
<keyword evidence="4" id="KW-0547">Nucleotide-binding</keyword>
<dbReference type="Gene3D" id="3.30.200.20">
    <property type="entry name" value="Phosphorylase Kinase, domain 1"/>
    <property type="match status" value="1"/>
</dbReference>
<evidence type="ECO:0000256" key="8">
    <source>
        <dbReference type="ARBA" id="ARBA00048679"/>
    </source>
</evidence>
<dbReference type="CDD" id="cd00180">
    <property type="entry name" value="PKc"/>
    <property type="match status" value="1"/>
</dbReference>
<reference evidence="11" key="1">
    <citation type="submission" date="2020-02" db="EMBL/GenBank/DDBJ databases">
        <authorList>
            <person name="Palmer J.M."/>
        </authorList>
    </citation>
    <scope>NUCLEOTIDE SEQUENCE</scope>
    <source>
        <strain evidence="11">EPUS1.4</strain>
        <tissue evidence="11">Thallus</tissue>
    </source>
</reference>
<protein>
    <recommendedName>
        <fullName evidence="1">non-specific serine/threonine protein kinase</fullName>
        <ecNumber evidence="1">2.7.11.1</ecNumber>
    </recommendedName>
</protein>
<feature type="compositionally biased region" description="Basic and acidic residues" evidence="9">
    <location>
        <begin position="533"/>
        <end position="553"/>
    </location>
</feature>
<dbReference type="PROSITE" id="PS00108">
    <property type="entry name" value="PROTEIN_KINASE_ST"/>
    <property type="match status" value="1"/>
</dbReference>
<dbReference type="InterPro" id="IPR000719">
    <property type="entry name" value="Prot_kinase_dom"/>
</dbReference>
<dbReference type="SMART" id="SM00220">
    <property type="entry name" value="S_TKc"/>
    <property type="match status" value="1"/>
</dbReference>
<keyword evidence="2" id="KW-0723">Serine/threonine-protein kinase</keyword>
<dbReference type="PROSITE" id="PS50011">
    <property type="entry name" value="PROTEIN_KINASE_DOM"/>
    <property type="match status" value="1"/>
</dbReference>
<evidence type="ECO:0000313" key="11">
    <source>
        <dbReference type="EMBL" id="KAF7512950.1"/>
    </source>
</evidence>
<sequence length="678" mass="77424">MAPKKTPTGFHLNLTNFEVTGVDFYGSIQERLERYGEEWSTFTQALWGKPVSSFLDSTPGHDHMDDSWQPVRALGKGAFGMVGLWEKRNRKGNVQDWVAIKEMKRGLNPDWQLQRNPTLAKEAVMMKQLNDAEQGRGWQTRNNILRLRSFRFFPETNRWRFYLEFARHGDLYKLIHSYRAWDTYFPEEFLWHTFHSLAKVALVMEQGPFLHPESLEPHNGPVLHLDIKPENIFLGIADTKALFTKYPTIKVADFGLSEITHQDDPDNPSRYRKGTLDHMPPEVTCFTAPWSRRPDGILHNLGEGEDKADEAISIEQEMLEPGYKFLAAHNVWGFGKVMYDMMTLSYSYELDEKMYQSTTEAEYYGRLNEHTIPEIRTNKKPEYSAALRDLIRECLHIEIGKRPTPQQLLERTQRGLEGAAQSRIHGADDPDGPRVYHMGNEINHMLPGDAGLSANRSDWKAVREQFWMDPYWEPLLSGRWAPQVQSGELANQPIEEGGPKRPVRPFAGSVRADPRPINNFQNHRGVIWTLRSLSRERDTPSNKRGSDGDDQRELGLPYNPGEDRPSSRPQDTGEPRPRPNEGDAATTPDAPDHALTSAEGTTQRPAEAAGEMGQPGDVSSHTVQRLKLNPPKAAAKKQLPQKPTKKRKRVMGISVEDIAQEVQGRNVEGHNLRPKRRR</sequence>
<feature type="region of interest" description="Disordered" evidence="9">
    <location>
        <begin position="490"/>
        <end position="678"/>
    </location>
</feature>
<keyword evidence="3" id="KW-0808">Transferase</keyword>
<evidence type="ECO:0000256" key="9">
    <source>
        <dbReference type="SAM" id="MobiDB-lite"/>
    </source>
</evidence>
<feature type="compositionally biased region" description="Low complexity" evidence="9">
    <location>
        <begin position="625"/>
        <end position="642"/>
    </location>
</feature>
<dbReference type="AlphaFoldDB" id="A0A8H7E911"/>
<keyword evidence="5" id="KW-0418">Kinase</keyword>
<evidence type="ECO:0000256" key="7">
    <source>
        <dbReference type="ARBA" id="ARBA00047899"/>
    </source>
</evidence>
<dbReference type="EC" id="2.7.11.1" evidence="1"/>
<dbReference type="PANTHER" id="PTHR43671:SF98">
    <property type="entry name" value="SERINE_THREONINE-PROTEIN KINASE NEK11"/>
    <property type="match status" value="1"/>
</dbReference>
<dbReference type="InterPro" id="IPR008271">
    <property type="entry name" value="Ser/Thr_kinase_AS"/>
</dbReference>
<evidence type="ECO:0000256" key="1">
    <source>
        <dbReference type="ARBA" id="ARBA00012513"/>
    </source>
</evidence>
<dbReference type="SUPFAM" id="SSF56112">
    <property type="entry name" value="Protein kinase-like (PK-like)"/>
    <property type="match status" value="1"/>
</dbReference>
<gene>
    <name evidence="11" type="ORF">GJ744_012053</name>
</gene>
<dbReference type="PANTHER" id="PTHR43671">
    <property type="entry name" value="SERINE/THREONINE-PROTEIN KINASE NEK"/>
    <property type="match status" value="1"/>
</dbReference>
<dbReference type="GO" id="GO:0005524">
    <property type="term" value="F:ATP binding"/>
    <property type="evidence" value="ECO:0007669"/>
    <property type="project" value="UniProtKB-KW"/>
</dbReference>
<evidence type="ECO:0000259" key="10">
    <source>
        <dbReference type="PROSITE" id="PS50011"/>
    </source>
</evidence>
<evidence type="ECO:0000256" key="5">
    <source>
        <dbReference type="ARBA" id="ARBA00022777"/>
    </source>
</evidence>
<dbReference type="EMBL" id="JAACFV010000009">
    <property type="protein sequence ID" value="KAF7512950.1"/>
    <property type="molecule type" value="Genomic_DNA"/>
</dbReference>
<keyword evidence="12" id="KW-1185">Reference proteome</keyword>
<dbReference type="InterPro" id="IPR050660">
    <property type="entry name" value="NEK_Ser/Thr_kinase"/>
</dbReference>
<comment type="caution">
    <text evidence="11">The sequence shown here is derived from an EMBL/GenBank/DDBJ whole genome shotgun (WGS) entry which is preliminary data.</text>
</comment>
<accession>A0A8H7E911</accession>
<feature type="domain" description="Protein kinase" evidence="10">
    <location>
        <begin position="68"/>
        <end position="416"/>
    </location>
</feature>
<organism evidence="11 12">
    <name type="scientific">Endocarpon pusillum</name>
    <dbReference type="NCBI Taxonomy" id="364733"/>
    <lineage>
        <taxon>Eukaryota</taxon>
        <taxon>Fungi</taxon>
        <taxon>Dikarya</taxon>
        <taxon>Ascomycota</taxon>
        <taxon>Pezizomycotina</taxon>
        <taxon>Eurotiomycetes</taxon>
        <taxon>Chaetothyriomycetidae</taxon>
        <taxon>Verrucariales</taxon>
        <taxon>Verrucariaceae</taxon>
        <taxon>Endocarpon</taxon>
    </lineage>
</organism>
<dbReference type="InterPro" id="IPR011009">
    <property type="entry name" value="Kinase-like_dom_sf"/>
</dbReference>
<feature type="compositionally biased region" description="Basic and acidic residues" evidence="9">
    <location>
        <begin position="561"/>
        <end position="581"/>
    </location>
</feature>
<keyword evidence="6" id="KW-0067">ATP-binding</keyword>
<comment type="catalytic activity">
    <reaction evidence="8">
        <text>L-seryl-[protein] + ATP = O-phospho-L-seryl-[protein] + ADP + H(+)</text>
        <dbReference type="Rhea" id="RHEA:17989"/>
        <dbReference type="Rhea" id="RHEA-COMP:9863"/>
        <dbReference type="Rhea" id="RHEA-COMP:11604"/>
        <dbReference type="ChEBI" id="CHEBI:15378"/>
        <dbReference type="ChEBI" id="CHEBI:29999"/>
        <dbReference type="ChEBI" id="CHEBI:30616"/>
        <dbReference type="ChEBI" id="CHEBI:83421"/>
        <dbReference type="ChEBI" id="CHEBI:456216"/>
        <dbReference type="EC" id="2.7.11.1"/>
    </reaction>
</comment>
<dbReference type="GO" id="GO:0004674">
    <property type="term" value="F:protein serine/threonine kinase activity"/>
    <property type="evidence" value="ECO:0007669"/>
    <property type="project" value="UniProtKB-KW"/>
</dbReference>
<dbReference type="Gene3D" id="1.10.510.10">
    <property type="entry name" value="Transferase(Phosphotransferase) domain 1"/>
    <property type="match status" value="1"/>
</dbReference>
<proteinExistence type="predicted"/>
<evidence type="ECO:0000256" key="3">
    <source>
        <dbReference type="ARBA" id="ARBA00022679"/>
    </source>
</evidence>
<name>A0A8H7E911_9EURO</name>
<comment type="catalytic activity">
    <reaction evidence="7">
        <text>L-threonyl-[protein] + ATP = O-phospho-L-threonyl-[protein] + ADP + H(+)</text>
        <dbReference type="Rhea" id="RHEA:46608"/>
        <dbReference type="Rhea" id="RHEA-COMP:11060"/>
        <dbReference type="Rhea" id="RHEA-COMP:11605"/>
        <dbReference type="ChEBI" id="CHEBI:15378"/>
        <dbReference type="ChEBI" id="CHEBI:30013"/>
        <dbReference type="ChEBI" id="CHEBI:30616"/>
        <dbReference type="ChEBI" id="CHEBI:61977"/>
        <dbReference type="ChEBI" id="CHEBI:456216"/>
        <dbReference type="EC" id="2.7.11.1"/>
    </reaction>
</comment>
<evidence type="ECO:0000313" key="12">
    <source>
        <dbReference type="Proteomes" id="UP000606974"/>
    </source>
</evidence>
<evidence type="ECO:0000256" key="2">
    <source>
        <dbReference type="ARBA" id="ARBA00022527"/>
    </source>
</evidence>
<dbReference type="OrthoDB" id="310217at2759"/>
<evidence type="ECO:0000256" key="6">
    <source>
        <dbReference type="ARBA" id="ARBA00022840"/>
    </source>
</evidence>